<keyword evidence="8" id="KW-1185">Reference proteome</keyword>
<dbReference type="InterPro" id="IPR038594">
    <property type="entry name" value="SepF-like_sf"/>
</dbReference>
<dbReference type="RefSeq" id="WP_036072323.1">
    <property type="nucleotide sequence ID" value="NZ_JAARQJ010000004.1"/>
</dbReference>
<dbReference type="GO" id="GO:0043093">
    <property type="term" value="P:FtsZ-dependent cytokinesis"/>
    <property type="evidence" value="ECO:0007669"/>
    <property type="project" value="UniProtKB-UniRule"/>
</dbReference>
<dbReference type="PANTHER" id="PTHR35798">
    <property type="entry name" value="CELL DIVISION PROTEIN SEPF"/>
    <property type="match status" value="1"/>
</dbReference>
<accession>A0A4R6ZT18</accession>
<evidence type="ECO:0000256" key="1">
    <source>
        <dbReference type="ARBA" id="ARBA00022618"/>
    </source>
</evidence>
<keyword evidence="2 5" id="KW-0717">Septation</keyword>
<dbReference type="Gene3D" id="3.30.110.150">
    <property type="entry name" value="SepF-like protein"/>
    <property type="match status" value="1"/>
</dbReference>
<comment type="subcellular location">
    <subcellularLocation>
        <location evidence="5">Cytoplasm</location>
    </subcellularLocation>
    <text evidence="5">Localizes to the division site, in a FtsZ-dependent manner.</text>
</comment>
<dbReference type="AlphaFoldDB" id="A0A4R6ZT18"/>
<dbReference type="PANTHER" id="PTHR35798:SF1">
    <property type="entry name" value="CELL DIVISION PROTEIN SEPF"/>
    <property type="match status" value="1"/>
</dbReference>
<dbReference type="InterPro" id="IPR023052">
    <property type="entry name" value="Cell_div_SepF"/>
</dbReference>
<dbReference type="GO" id="GO:0005737">
    <property type="term" value="C:cytoplasm"/>
    <property type="evidence" value="ECO:0007669"/>
    <property type="project" value="UniProtKB-SubCell"/>
</dbReference>
<comment type="subunit">
    <text evidence="5">Homodimer. Interacts with FtsZ.</text>
</comment>
<evidence type="ECO:0000313" key="7">
    <source>
        <dbReference type="EMBL" id="TDR55384.1"/>
    </source>
</evidence>
<keyword evidence="3 5" id="KW-0131">Cell cycle</keyword>
<comment type="caution">
    <text evidence="7">The sequence shown here is derived from an EMBL/GenBank/DDBJ whole genome shotgun (WGS) entry which is preliminary data.</text>
</comment>
<keyword evidence="1 5" id="KW-0132">Cell division</keyword>
<evidence type="ECO:0000256" key="6">
    <source>
        <dbReference type="SAM" id="MobiDB-lite"/>
    </source>
</evidence>
<dbReference type="GO" id="GO:0000917">
    <property type="term" value="P:division septum assembly"/>
    <property type="evidence" value="ECO:0007669"/>
    <property type="project" value="UniProtKB-KW"/>
</dbReference>
<evidence type="ECO:0000256" key="3">
    <source>
        <dbReference type="ARBA" id="ARBA00023306"/>
    </source>
</evidence>
<dbReference type="HAMAP" id="MF_01197">
    <property type="entry name" value="SepF"/>
    <property type="match status" value="1"/>
</dbReference>
<sequence>MGLKNKFKSYFFLDEEEGEEYYEEQPVAAKPQPLREVPTEKKMKKTTGKNYFTNQNEAASADDHKVVSMNGAQFSSQMVLVEPRVYAEAQELSDYLKEYKTVVVNLQRISHDQAIRIVDFLSGTVYALGGDIQRIGNNIFLCTPENVEVDGAISEMLEEQDFM</sequence>
<comment type="similarity">
    <text evidence="5">Belongs to the SepF family.</text>
</comment>
<reference evidence="7 8" key="1">
    <citation type="submission" date="2019-03" db="EMBL/GenBank/DDBJ databases">
        <title>Genomic Encyclopedia of Type Strains, Phase III (KMG-III): the genomes of soil and plant-associated and newly described type strains.</title>
        <authorList>
            <person name="Whitman W."/>
        </authorList>
    </citation>
    <scope>NUCLEOTIDE SEQUENCE [LARGE SCALE GENOMIC DNA]</scope>
    <source>
        <strain evidence="7 8">CECT 7972</strain>
    </source>
</reference>
<dbReference type="STRING" id="1265846.PROCOU_12278"/>
<dbReference type="InterPro" id="IPR007561">
    <property type="entry name" value="Cell_div_SepF/SepF-rel"/>
</dbReference>
<gene>
    <name evidence="5" type="primary">sepF</name>
    <name evidence="7" type="ORF">DFP96_101319</name>
</gene>
<name>A0A4R6ZT18_9LIST</name>
<comment type="function">
    <text evidence="4 5">Cell division protein that is part of the divisome complex and is recruited early to the Z-ring. Probably stimulates Z-ring formation, perhaps through the cross-linking of FtsZ protofilaments. Its function overlaps with FtsA.</text>
</comment>
<dbReference type="Proteomes" id="UP000295558">
    <property type="component" value="Unassembled WGS sequence"/>
</dbReference>
<evidence type="ECO:0000256" key="5">
    <source>
        <dbReference type="HAMAP-Rule" id="MF_01197"/>
    </source>
</evidence>
<proteinExistence type="inferred from homology"/>
<dbReference type="OrthoDB" id="9815206at2"/>
<dbReference type="EMBL" id="SNZK01000001">
    <property type="protein sequence ID" value="TDR55384.1"/>
    <property type="molecule type" value="Genomic_DNA"/>
</dbReference>
<protein>
    <recommendedName>
        <fullName evidence="5">Cell division protein SepF</fullName>
    </recommendedName>
</protein>
<dbReference type="Pfam" id="PF04472">
    <property type="entry name" value="SepF"/>
    <property type="match status" value="1"/>
</dbReference>
<keyword evidence="5" id="KW-0963">Cytoplasm</keyword>
<organism evidence="7 8">
    <name type="scientific">Listeria rocourtiae</name>
    <dbReference type="NCBI Taxonomy" id="647910"/>
    <lineage>
        <taxon>Bacteria</taxon>
        <taxon>Bacillati</taxon>
        <taxon>Bacillota</taxon>
        <taxon>Bacilli</taxon>
        <taxon>Bacillales</taxon>
        <taxon>Listeriaceae</taxon>
        <taxon>Listeria</taxon>
    </lineage>
</organism>
<evidence type="ECO:0000256" key="4">
    <source>
        <dbReference type="ARBA" id="ARBA00044936"/>
    </source>
</evidence>
<evidence type="ECO:0000313" key="8">
    <source>
        <dbReference type="Proteomes" id="UP000295558"/>
    </source>
</evidence>
<feature type="region of interest" description="Disordered" evidence="6">
    <location>
        <begin position="22"/>
        <end position="43"/>
    </location>
</feature>
<evidence type="ECO:0000256" key="2">
    <source>
        <dbReference type="ARBA" id="ARBA00023210"/>
    </source>
</evidence>